<sequence>MDHQQYSSDDGEYSSSSNTNNSSTNNHKNNDHTTPTKSKAGEFGRPLIPFFIDGTNGTTPTGGYSVNEDLFLTDEQAQQQQRVFVPKGEKSIRVREFKDGYFEYKDLSLDNVKDKLTFDSRNPSSSSGNSNTSSSSSQQPHFFAHHVTSPPQADKSSSDNGLGKKSRTSTKDHFANYERMVVPYQHYNTTTKSNENSSGDENMASEQSNGRENNSSSFSNNGMDNSGEDEENKRNKKKKKKVMVPVNVQKQSISNSSSNSSGNSGSNAALKSVLKKSPSSTRSSSSNDTSSNKPSVSTSSNASPQSSASNSKTSPISNVHSSTNVGPTKSSSNTTTYTLLAPSYFNASERKRVSIYSPKEGLLKPTWFPSWHSFDMAYLESTVLKDLEEQKFQTPPHTSLKLKPNAPMPSSPPFQQNLPQLSTSASSTSLTEEELLSSLINDGSVIKLDSMDSSSKKESSSEKKFAGGSWSNSPHPSKLPKPLFSN</sequence>
<comment type="caution">
    <text evidence="2">The sequence shown here is derived from an EMBL/GenBank/DDBJ whole genome shotgun (WGS) entry which is preliminary data.</text>
</comment>
<dbReference type="RefSeq" id="XP_044558859.1">
    <property type="nucleotide sequence ID" value="XM_044710425.1"/>
</dbReference>
<keyword evidence="3" id="KW-1185">Reference proteome</keyword>
<dbReference type="InterPro" id="IPR028322">
    <property type="entry name" value="PNRC-like_rgn"/>
</dbReference>
<name>A0A6A5BHG7_NAEFO</name>
<feature type="compositionally biased region" description="Low complexity" evidence="1">
    <location>
        <begin position="275"/>
        <end position="315"/>
    </location>
</feature>
<dbReference type="OMA" id="ANYERMV"/>
<evidence type="ECO:0000313" key="2">
    <source>
        <dbReference type="EMBL" id="KAF0974146.1"/>
    </source>
</evidence>
<protein>
    <submittedName>
        <fullName evidence="2">Uncharacterized protein</fullName>
    </submittedName>
</protein>
<feature type="compositionally biased region" description="Low complexity" evidence="1">
    <location>
        <begin position="243"/>
        <end position="267"/>
    </location>
</feature>
<dbReference type="VEuPathDB" id="AmoebaDB:NfTy_075040"/>
<feature type="compositionally biased region" description="Low complexity" evidence="1">
    <location>
        <begin position="120"/>
        <end position="137"/>
    </location>
</feature>
<feature type="compositionally biased region" description="Low complexity" evidence="1">
    <location>
        <begin position="13"/>
        <end position="27"/>
    </location>
</feature>
<dbReference type="GeneID" id="68113974"/>
<feature type="compositionally biased region" description="Low complexity" evidence="1">
    <location>
        <begin position="421"/>
        <end position="430"/>
    </location>
</feature>
<feature type="compositionally biased region" description="Polar residues" evidence="1">
    <location>
        <begin position="149"/>
        <end position="160"/>
    </location>
</feature>
<feature type="compositionally biased region" description="Polar residues" evidence="1">
    <location>
        <begin position="55"/>
        <end position="64"/>
    </location>
</feature>
<feature type="compositionally biased region" description="Polar residues" evidence="1">
    <location>
        <begin position="186"/>
        <end position="224"/>
    </location>
</feature>
<evidence type="ECO:0000313" key="3">
    <source>
        <dbReference type="Proteomes" id="UP000444721"/>
    </source>
</evidence>
<organism evidence="2 3">
    <name type="scientific">Naegleria fowleri</name>
    <name type="common">Brain eating amoeba</name>
    <dbReference type="NCBI Taxonomy" id="5763"/>
    <lineage>
        <taxon>Eukaryota</taxon>
        <taxon>Discoba</taxon>
        <taxon>Heterolobosea</taxon>
        <taxon>Tetramitia</taxon>
        <taxon>Eutetramitia</taxon>
        <taxon>Vahlkampfiidae</taxon>
        <taxon>Naegleria</taxon>
    </lineage>
</organism>
<accession>A0A6A5BHG7</accession>
<dbReference type="VEuPathDB" id="AmoebaDB:NF0065040"/>
<dbReference type="Proteomes" id="UP000444721">
    <property type="component" value="Unassembled WGS sequence"/>
</dbReference>
<dbReference type="AlphaFoldDB" id="A0A6A5BHG7"/>
<feature type="compositionally biased region" description="Polar residues" evidence="1">
    <location>
        <begin position="316"/>
        <end position="333"/>
    </location>
</feature>
<gene>
    <name evidence="2" type="ORF">FDP41_006756</name>
</gene>
<dbReference type="GO" id="GO:0016071">
    <property type="term" value="P:mRNA metabolic process"/>
    <property type="evidence" value="ECO:0007669"/>
    <property type="project" value="UniProtKB-ARBA"/>
</dbReference>
<dbReference type="Pfam" id="PF15365">
    <property type="entry name" value="PNRC"/>
    <property type="match status" value="1"/>
</dbReference>
<feature type="region of interest" description="Disordered" evidence="1">
    <location>
        <begin position="450"/>
        <end position="486"/>
    </location>
</feature>
<proteinExistence type="predicted"/>
<feature type="region of interest" description="Disordered" evidence="1">
    <location>
        <begin position="394"/>
        <end position="433"/>
    </location>
</feature>
<evidence type="ECO:0000256" key="1">
    <source>
        <dbReference type="SAM" id="MobiDB-lite"/>
    </source>
</evidence>
<reference evidence="2 3" key="1">
    <citation type="journal article" date="2019" name="Sci. Rep.">
        <title>Nanopore sequencing improves the draft genome of the human pathogenic amoeba Naegleria fowleri.</title>
        <authorList>
            <person name="Liechti N."/>
            <person name="Schurch N."/>
            <person name="Bruggmann R."/>
            <person name="Wittwer M."/>
        </authorList>
    </citation>
    <scope>NUCLEOTIDE SEQUENCE [LARGE SCALE GENOMIC DNA]</scope>
    <source>
        <strain evidence="2 3">ATCC 30894</strain>
    </source>
</reference>
<dbReference type="VEuPathDB" id="AmoebaDB:FDP41_006756"/>
<feature type="region of interest" description="Disordered" evidence="1">
    <location>
        <begin position="1"/>
        <end position="66"/>
    </location>
</feature>
<feature type="region of interest" description="Disordered" evidence="1">
    <location>
        <begin position="119"/>
        <end position="333"/>
    </location>
</feature>
<feature type="compositionally biased region" description="Basic and acidic residues" evidence="1">
    <location>
        <begin position="454"/>
        <end position="465"/>
    </location>
</feature>
<dbReference type="OrthoDB" id="10443668at2759"/>
<dbReference type="EMBL" id="VFQX01000053">
    <property type="protein sequence ID" value="KAF0974146.1"/>
    <property type="molecule type" value="Genomic_DNA"/>
</dbReference>